<dbReference type="EC" id="3.4.21.53" evidence="6"/>
<dbReference type="InterPro" id="IPR032675">
    <property type="entry name" value="LRR_dom_sf"/>
</dbReference>
<evidence type="ECO:0000256" key="3">
    <source>
        <dbReference type="ARBA" id="ARBA00022737"/>
    </source>
</evidence>
<keyword evidence="6" id="KW-0378">Hydrolase</keyword>
<protein>
    <submittedName>
        <fullName evidence="6">Leucine rich repeat protein</fullName>
        <ecNumber evidence="6">3.1.3.16</ecNumber>
        <ecNumber evidence="6">3.4.21.53</ecNumber>
        <ecNumber evidence="6">5.4.99.9</ecNumber>
    </submittedName>
</protein>
<dbReference type="GO" id="GO:0004252">
    <property type="term" value="F:serine-type endopeptidase activity"/>
    <property type="evidence" value="ECO:0007669"/>
    <property type="project" value="UniProtKB-EC"/>
</dbReference>
<reference evidence="6 7" key="1">
    <citation type="submission" date="2011-07" db="EMBL/GenBank/DDBJ databases">
        <authorList>
            <person name="Coyne R."/>
            <person name="Brami D."/>
            <person name="Johnson J."/>
            <person name="Hostetler J."/>
            <person name="Hannick L."/>
            <person name="Clark T."/>
            <person name="Cassidy-Hanley D."/>
            <person name="Inman J."/>
        </authorList>
    </citation>
    <scope>NUCLEOTIDE SEQUENCE [LARGE SCALE GENOMIC DNA]</scope>
    <source>
        <strain evidence="6 7">G5</strain>
    </source>
</reference>
<comment type="subcellular location">
    <subcellularLocation>
        <location evidence="1">Cell projection</location>
    </subcellularLocation>
</comment>
<dbReference type="OMA" id="ISEAWFI"/>
<keyword evidence="6" id="KW-0413">Isomerase</keyword>
<organism evidence="6 7">
    <name type="scientific">Ichthyophthirius multifiliis</name>
    <name type="common">White spot disease agent</name>
    <name type="synonym">Ich</name>
    <dbReference type="NCBI Taxonomy" id="5932"/>
    <lineage>
        <taxon>Eukaryota</taxon>
        <taxon>Sar</taxon>
        <taxon>Alveolata</taxon>
        <taxon>Ciliophora</taxon>
        <taxon>Intramacronucleata</taxon>
        <taxon>Oligohymenophorea</taxon>
        <taxon>Hymenostomatida</taxon>
        <taxon>Ophryoglenina</taxon>
        <taxon>Ichthyophthirius</taxon>
    </lineage>
</organism>
<dbReference type="eggNOG" id="KOG0531">
    <property type="taxonomic scope" value="Eukaryota"/>
</dbReference>
<evidence type="ECO:0000256" key="4">
    <source>
        <dbReference type="ARBA" id="ARBA00023273"/>
    </source>
</evidence>
<dbReference type="GO" id="GO:0004722">
    <property type="term" value="F:protein serine/threonine phosphatase activity"/>
    <property type="evidence" value="ECO:0007669"/>
    <property type="project" value="UniProtKB-EC"/>
</dbReference>
<keyword evidence="3" id="KW-0677">Repeat</keyword>
<dbReference type="PANTHER" id="PTHR45973">
    <property type="entry name" value="PROTEIN PHOSPHATASE 1 REGULATORY SUBUNIT SDS22-RELATED"/>
    <property type="match status" value="1"/>
</dbReference>
<dbReference type="PANTHER" id="PTHR45973:SF9">
    <property type="entry name" value="LEUCINE-RICH REPEAT-CONTAINING PROTEIN 46"/>
    <property type="match status" value="1"/>
</dbReference>
<dbReference type="Proteomes" id="UP000008983">
    <property type="component" value="Unassembled WGS sequence"/>
</dbReference>
<gene>
    <name evidence="6" type="ORF">IMG5_135450</name>
</gene>
<keyword evidence="2" id="KW-0433">Leucine-rich repeat</keyword>
<dbReference type="AlphaFoldDB" id="G0QWU6"/>
<feature type="coiled-coil region" evidence="5">
    <location>
        <begin position="315"/>
        <end position="358"/>
    </location>
</feature>
<dbReference type="EC" id="5.4.99.9" evidence="6"/>
<keyword evidence="4" id="KW-0966">Cell projection</keyword>
<feature type="coiled-coil region" evidence="5">
    <location>
        <begin position="204"/>
        <end position="258"/>
    </location>
</feature>
<dbReference type="InterPro" id="IPR050576">
    <property type="entry name" value="Cilia_flagella_integrity"/>
</dbReference>
<dbReference type="EMBL" id="GL984017">
    <property type="protein sequence ID" value="EGR30307.1"/>
    <property type="molecule type" value="Genomic_DNA"/>
</dbReference>
<dbReference type="GO" id="GO:0008767">
    <property type="term" value="F:UDP-galactopyranose mutase activity"/>
    <property type="evidence" value="ECO:0007669"/>
    <property type="project" value="UniProtKB-EC"/>
</dbReference>
<dbReference type="GeneID" id="14906421"/>
<evidence type="ECO:0000313" key="7">
    <source>
        <dbReference type="Proteomes" id="UP000008983"/>
    </source>
</evidence>
<keyword evidence="5" id="KW-0175">Coiled coil</keyword>
<evidence type="ECO:0000256" key="2">
    <source>
        <dbReference type="ARBA" id="ARBA00022614"/>
    </source>
</evidence>
<dbReference type="SUPFAM" id="SSF52075">
    <property type="entry name" value="Outer arm dynein light chain 1"/>
    <property type="match status" value="1"/>
</dbReference>
<evidence type="ECO:0000256" key="1">
    <source>
        <dbReference type="ARBA" id="ARBA00004316"/>
    </source>
</evidence>
<evidence type="ECO:0000256" key="5">
    <source>
        <dbReference type="SAM" id="Coils"/>
    </source>
</evidence>
<dbReference type="Gene3D" id="3.80.10.10">
    <property type="entry name" value="Ribonuclease Inhibitor"/>
    <property type="match status" value="1"/>
</dbReference>
<dbReference type="RefSeq" id="XP_004031894.1">
    <property type="nucleotide sequence ID" value="XM_004031846.1"/>
</dbReference>
<dbReference type="InParanoid" id="G0QWU6"/>
<name>G0QWU6_ICHMU</name>
<accession>G0QWU6</accession>
<dbReference type="OrthoDB" id="1904536at2759"/>
<sequence length="533" mass="64946">MQKNKRELEKDAQGNTIMSKKNLKIICENNELYEHPDLNEKIYLNHKENLGGLKNLQNINISYNICQTYDDLKGLLDCLTLTNIDLSHNQIICDDKIIDDLFIKMRNLLCLYLKNNPCVREFKNYRKRLVGNMCQLKYLDDRPVFIDERRLCEAWVREGKDGEMTERRNILKERDQKNERNFQEILQMQKEIKEKRTEIILKAKEESEKEIQKIRQSIEKCYQDNKPLEYIKLLEGDIDNELAKIEDLMNNFDKINVNEHKPYVYFSTMKSQEDGEIIIFNKTEQEKEIIKNKYITNPNVQKTKTKDELDEEKRLERLKQYDDEEEEKQIKLEQKIQEEEKEDEMEKLKTQFIDYSTQWKTFSLKDKEKQEKDKENKMLFYPDDQQMDIEALKKVWISEFDELLENLLVKYMFDFDKATLKFNRIANQATVKNNFGFTFQPFSVENIRKMWTYIEVQKFRNIKKENFEIHVQNQYIARRYIIDWFLFNFNHVFTYLSTFHQFCWVWQMEFYLVFCLNSKFFGKIKNIRINCYF</sequence>
<dbReference type="EC" id="3.1.3.16" evidence="6"/>
<proteinExistence type="predicted"/>
<dbReference type="STRING" id="857967.G0QWU6"/>
<evidence type="ECO:0000313" key="6">
    <source>
        <dbReference type="EMBL" id="EGR30307.1"/>
    </source>
</evidence>
<keyword evidence="7" id="KW-1185">Reference proteome</keyword>